<gene>
    <name evidence="4" type="ORF">METZ01_LOCUS131367</name>
</gene>
<dbReference type="InterPro" id="IPR001054">
    <property type="entry name" value="A/G_cyclase"/>
</dbReference>
<dbReference type="SMART" id="SM00044">
    <property type="entry name" value="CYCc"/>
    <property type="match status" value="1"/>
</dbReference>
<dbReference type="Gene3D" id="3.30.70.1230">
    <property type="entry name" value="Nucleotide cyclase"/>
    <property type="match status" value="1"/>
</dbReference>
<keyword evidence="2" id="KW-1133">Transmembrane helix</keyword>
<feature type="domain" description="Guanylate cyclase" evidence="3">
    <location>
        <begin position="10"/>
        <end position="117"/>
    </location>
</feature>
<keyword evidence="2" id="KW-0472">Membrane</keyword>
<reference evidence="4" key="1">
    <citation type="submission" date="2018-05" db="EMBL/GenBank/DDBJ databases">
        <authorList>
            <person name="Lanie J.A."/>
            <person name="Ng W.-L."/>
            <person name="Kazmierczak K.M."/>
            <person name="Andrzejewski T.M."/>
            <person name="Davidsen T.M."/>
            <person name="Wayne K.J."/>
            <person name="Tettelin H."/>
            <person name="Glass J.I."/>
            <person name="Rusch D."/>
            <person name="Podicherti R."/>
            <person name="Tsui H.-C.T."/>
            <person name="Winkler M.E."/>
        </authorList>
    </citation>
    <scope>NUCLEOTIDE SEQUENCE</scope>
</reference>
<sequence>MTEKKRKLAAIVFTDIVGFTELTAADQNKAADLLKTQRDIFKPLVNKYNGDWVKEMGDGLLLMFDTVMDAVECCIELQTSAQSIDDLNLRIGIHQGEILLDGDDVIGDDVNIASRAEPFSEPGGIVITDRVNASLMREPAYKTKLIGKPSLKGVRQEISLFCIISHNLPETDISRVAAKLEDSDKTTGLPGGADSIQNKTTRPSTSKMPIIISGTVAALLLIAGMIFIRNTSSSISSNNDGESIAVLPFVNMSSDKENEYFSDGITEEILNYLAKIKNLRVISRTSVFTYKGREDISIAEIGRELDVSHVLEGSVRKAGNKVRITAQLIRSEDDAHLWSESYDRNLEDIFALQDEIAQTIVGTLKMEYIGHINDQQPEKTETSIDAYNMYLQGKHFQDRRDEEGMKTALSFFKKTVQLDPEYELAYVGLANTYLLLADYGYASFDENLPLAEYNANKAMDLNPTTAEVHAANAYVSLIRKDDPQKTESYYLKAIELNPNYATAHHWYSDFLKIVMKDYNKSLFHGKAAQKLDPLSGIIGINLAKTQISLNQKNDAESTLKNIIKVHPEFLQAFLSLSNLYMSKGQWYESEIMAKKATVIKPDDGSSWKTLAEILTAQGKTSDGISAYKKFLELNPSSTMALEHLSVGYYFGRNFDDASKTIKTIYNQTTFAPLANLVEGWILLQEKDYTGSLTILQTSRNGFLGLSEFHEALALGAQGIVYVFQEDMKGVELIISELENFGESAGAKSMIGIIKLYMGDHSKGYKILQDNILNDNPYIYFFIDPKLDQFRNDAKFIELLTLYNKDPIS</sequence>
<dbReference type="PROSITE" id="PS50125">
    <property type="entry name" value="GUANYLATE_CYCLASE_2"/>
    <property type="match status" value="1"/>
</dbReference>
<feature type="compositionally biased region" description="Polar residues" evidence="1">
    <location>
        <begin position="195"/>
        <end position="204"/>
    </location>
</feature>
<dbReference type="GO" id="GO:0009190">
    <property type="term" value="P:cyclic nucleotide biosynthetic process"/>
    <property type="evidence" value="ECO:0007669"/>
    <property type="project" value="InterPro"/>
</dbReference>
<dbReference type="SMART" id="SM00028">
    <property type="entry name" value="TPR"/>
    <property type="match status" value="4"/>
</dbReference>
<accession>A0A381YPQ7</accession>
<feature type="transmembrane region" description="Helical" evidence="2">
    <location>
        <begin position="208"/>
        <end position="228"/>
    </location>
</feature>
<dbReference type="PROSITE" id="PS50005">
    <property type="entry name" value="TPR"/>
    <property type="match status" value="1"/>
</dbReference>
<protein>
    <recommendedName>
        <fullName evidence="3">Guanylate cyclase domain-containing protein</fullName>
    </recommendedName>
</protein>
<dbReference type="Pfam" id="PF00211">
    <property type="entry name" value="Guanylate_cyc"/>
    <property type="match status" value="1"/>
</dbReference>
<dbReference type="GO" id="GO:0035556">
    <property type="term" value="P:intracellular signal transduction"/>
    <property type="evidence" value="ECO:0007669"/>
    <property type="project" value="InterPro"/>
</dbReference>
<feature type="region of interest" description="Disordered" evidence="1">
    <location>
        <begin position="184"/>
        <end position="204"/>
    </location>
</feature>
<organism evidence="4">
    <name type="scientific">marine metagenome</name>
    <dbReference type="NCBI Taxonomy" id="408172"/>
    <lineage>
        <taxon>unclassified sequences</taxon>
        <taxon>metagenomes</taxon>
        <taxon>ecological metagenomes</taxon>
    </lineage>
</organism>
<dbReference type="SUPFAM" id="SSF48452">
    <property type="entry name" value="TPR-like"/>
    <property type="match status" value="1"/>
</dbReference>
<dbReference type="PANTHER" id="PTHR12558">
    <property type="entry name" value="CELL DIVISION CYCLE 16,23,27"/>
    <property type="match status" value="1"/>
</dbReference>
<dbReference type="InterPro" id="IPR011990">
    <property type="entry name" value="TPR-like_helical_dom_sf"/>
</dbReference>
<proteinExistence type="predicted"/>
<evidence type="ECO:0000259" key="3">
    <source>
        <dbReference type="PROSITE" id="PS50125"/>
    </source>
</evidence>
<dbReference type="InterPro" id="IPR029787">
    <property type="entry name" value="Nucleotide_cyclase"/>
</dbReference>
<name>A0A381YPQ7_9ZZZZ</name>
<dbReference type="InterPro" id="IPR019734">
    <property type="entry name" value="TPR_rpt"/>
</dbReference>
<dbReference type="Gene3D" id="3.40.50.10070">
    <property type="entry name" value="TolB, N-terminal domain"/>
    <property type="match status" value="1"/>
</dbReference>
<dbReference type="CDD" id="cd07302">
    <property type="entry name" value="CHD"/>
    <property type="match status" value="1"/>
</dbReference>
<dbReference type="AlphaFoldDB" id="A0A381YPQ7"/>
<evidence type="ECO:0000256" key="1">
    <source>
        <dbReference type="SAM" id="MobiDB-lite"/>
    </source>
</evidence>
<evidence type="ECO:0000313" key="4">
    <source>
        <dbReference type="EMBL" id="SVA78513.1"/>
    </source>
</evidence>
<dbReference type="SUPFAM" id="SSF55073">
    <property type="entry name" value="Nucleotide cyclase"/>
    <property type="match status" value="1"/>
</dbReference>
<dbReference type="PANTHER" id="PTHR12558:SF13">
    <property type="entry name" value="CELL DIVISION CYCLE PROTEIN 27 HOMOLOG"/>
    <property type="match status" value="1"/>
</dbReference>
<dbReference type="Gene3D" id="1.25.40.10">
    <property type="entry name" value="Tetratricopeptide repeat domain"/>
    <property type="match status" value="1"/>
</dbReference>
<dbReference type="EMBL" id="UINC01018648">
    <property type="protein sequence ID" value="SVA78513.1"/>
    <property type="molecule type" value="Genomic_DNA"/>
</dbReference>
<evidence type="ECO:0000256" key="2">
    <source>
        <dbReference type="SAM" id="Phobius"/>
    </source>
</evidence>
<keyword evidence="2" id="KW-0812">Transmembrane</keyword>